<dbReference type="Proteomes" id="UP000198741">
    <property type="component" value="Chromosome I"/>
</dbReference>
<proteinExistence type="predicted"/>
<feature type="region of interest" description="Disordered" evidence="1">
    <location>
        <begin position="30"/>
        <end position="52"/>
    </location>
</feature>
<protein>
    <submittedName>
        <fullName evidence="2">Uncharacterized protein</fullName>
    </submittedName>
</protein>
<dbReference type="STRING" id="1090615.SAMN04515671_2922"/>
<accession>A0A1H0PX47</accession>
<sequence>MARILFDSTGRKFDTAESIADTLIETGLYSESKPRRPKAATPAEDVDGKKSE</sequence>
<evidence type="ECO:0000313" key="3">
    <source>
        <dbReference type="Proteomes" id="UP000198741"/>
    </source>
</evidence>
<dbReference type="AlphaFoldDB" id="A0A1H0PX47"/>
<organism evidence="2 3">
    <name type="scientific">Nakamurella panacisegetis</name>
    <dbReference type="NCBI Taxonomy" id="1090615"/>
    <lineage>
        <taxon>Bacteria</taxon>
        <taxon>Bacillati</taxon>
        <taxon>Actinomycetota</taxon>
        <taxon>Actinomycetes</taxon>
        <taxon>Nakamurellales</taxon>
        <taxon>Nakamurellaceae</taxon>
        <taxon>Nakamurella</taxon>
    </lineage>
</organism>
<evidence type="ECO:0000256" key="1">
    <source>
        <dbReference type="SAM" id="MobiDB-lite"/>
    </source>
</evidence>
<reference evidence="2 3" key="1">
    <citation type="submission" date="2016-10" db="EMBL/GenBank/DDBJ databases">
        <authorList>
            <person name="de Groot N.N."/>
        </authorList>
    </citation>
    <scope>NUCLEOTIDE SEQUENCE [LARGE SCALE GENOMIC DNA]</scope>
    <source>
        <strain evidence="3">P4-7,KCTC 19426,CECT 7604</strain>
    </source>
</reference>
<dbReference type="EMBL" id="LT629710">
    <property type="protein sequence ID" value="SDP09390.1"/>
    <property type="molecule type" value="Genomic_DNA"/>
</dbReference>
<dbReference type="RefSeq" id="WP_157695429.1">
    <property type="nucleotide sequence ID" value="NZ_LT629710.1"/>
</dbReference>
<name>A0A1H0PX47_9ACTN</name>
<gene>
    <name evidence="2" type="ORF">SAMN04515671_2922</name>
</gene>
<evidence type="ECO:0000313" key="2">
    <source>
        <dbReference type="EMBL" id="SDP09390.1"/>
    </source>
</evidence>
<keyword evidence="3" id="KW-1185">Reference proteome</keyword>